<reference evidence="2" key="1">
    <citation type="submission" date="2018-06" db="EMBL/GenBank/DDBJ databases">
        <authorList>
            <person name="Zhirakovskaya E."/>
        </authorList>
    </citation>
    <scope>NUCLEOTIDE SEQUENCE</scope>
</reference>
<gene>
    <name evidence="2" type="ORF">MNBD_ALPHA05-2036</name>
</gene>
<organism evidence="2">
    <name type="scientific">hydrothermal vent metagenome</name>
    <dbReference type="NCBI Taxonomy" id="652676"/>
    <lineage>
        <taxon>unclassified sequences</taxon>
        <taxon>metagenomes</taxon>
        <taxon>ecological metagenomes</taxon>
    </lineage>
</organism>
<evidence type="ECO:0000256" key="1">
    <source>
        <dbReference type="SAM" id="MobiDB-lite"/>
    </source>
</evidence>
<dbReference type="EMBL" id="UOEH01000081">
    <property type="protein sequence ID" value="VAV92133.1"/>
    <property type="molecule type" value="Genomic_DNA"/>
</dbReference>
<evidence type="ECO:0008006" key="3">
    <source>
        <dbReference type="Google" id="ProtNLM"/>
    </source>
</evidence>
<sequence>MKYKEVIKLGGLLRTKTQIEKMSYAKILNQQQAIYDEAKRLKRLAGEAISDETSYSSAVELSHFQKYRAQLNEAANRKFATAESFDLAVQSARAHLQHALQRELAWAKAINSLENKARQQRNTKEERQSEQSILAKFSQQTSY</sequence>
<feature type="region of interest" description="Disordered" evidence="1">
    <location>
        <begin position="116"/>
        <end position="143"/>
    </location>
</feature>
<evidence type="ECO:0000313" key="2">
    <source>
        <dbReference type="EMBL" id="VAV92133.1"/>
    </source>
</evidence>
<dbReference type="AlphaFoldDB" id="A0A3B0S6Y9"/>
<protein>
    <recommendedName>
        <fullName evidence="3">Flagellar FliJ protein</fullName>
    </recommendedName>
</protein>
<name>A0A3B0S6Y9_9ZZZZ</name>
<proteinExistence type="predicted"/>
<accession>A0A3B0S6Y9</accession>